<evidence type="ECO:0000313" key="2">
    <source>
        <dbReference type="EMBL" id="MQW08222.1"/>
    </source>
</evidence>
<organism evidence="2">
    <name type="scientific">Rhizobium meliloti</name>
    <name type="common">Ensifer meliloti</name>
    <name type="synonym">Sinorhizobium meliloti</name>
    <dbReference type="NCBI Taxonomy" id="382"/>
    <lineage>
        <taxon>Bacteria</taxon>
        <taxon>Pseudomonadati</taxon>
        <taxon>Pseudomonadota</taxon>
        <taxon>Alphaproteobacteria</taxon>
        <taxon>Hyphomicrobiales</taxon>
        <taxon>Rhizobiaceae</taxon>
        <taxon>Sinorhizobium/Ensifer group</taxon>
        <taxon>Sinorhizobium</taxon>
    </lineage>
</organism>
<name>A0A6A8A3N4_RHIML</name>
<feature type="region of interest" description="Disordered" evidence="1">
    <location>
        <begin position="47"/>
        <end position="67"/>
    </location>
</feature>
<protein>
    <submittedName>
        <fullName evidence="2">Uncharacterized protein</fullName>
    </submittedName>
</protein>
<proteinExistence type="predicted"/>
<dbReference type="AlphaFoldDB" id="A0A6A8A3N4"/>
<accession>A0A6A8A3N4</accession>
<evidence type="ECO:0000256" key="1">
    <source>
        <dbReference type="SAM" id="MobiDB-lite"/>
    </source>
</evidence>
<gene>
    <name evidence="2" type="ORF">GHK45_32180</name>
</gene>
<reference evidence="2" key="1">
    <citation type="journal article" date="2013" name="Genome Biol.">
        <title>Comparative genomics of the core and accessory genomes of 48 Sinorhizobium strains comprising five genospecies.</title>
        <authorList>
            <person name="Sugawara M."/>
            <person name="Epstein B."/>
            <person name="Badgley B.D."/>
            <person name="Unno T."/>
            <person name="Xu L."/>
            <person name="Reese J."/>
            <person name="Gyaneshwar P."/>
            <person name="Denny R."/>
            <person name="Mudge J."/>
            <person name="Bharti A.K."/>
            <person name="Farmer A.D."/>
            <person name="May G.D."/>
            <person name="Woodward J.E."/>
            <person name="Medigue C."/>
            <person name="Vallenet D."/>
            <person name="Lajus A."/>
            <person name="Rouy Z."/>
            <person name="Martinez-Vaz B."/>
            <person name="Tiffin P."/>
            <person name="Young N.D."/>
            <person name="Sadowsky M.J."/>
        </authorList>
    </citation>
    <scope>NUCLEOTIDE SEQUENCE</scope>
    <source>
        <strain evidence="2">M30</strain>
    </source>
</reference>
<sequence length="67" mass="7343">MRFPDLGTGARLEGHHVAIADSCAFAVERLYYAEFQRHVPVVDGSVGLDDNSSNSEYGQKLAVESRC</sequence>
<comment type="caution">
    <text evidence="2">The sequence shown here is derived from an EMBL/GenBank/DDBJ whole genome shotgun (WGS) entry which is preliminary data.</text>
</comment>
<dbReference type="EMBL" id="WISP01000210">
    <property type="protein sequence ID" value="MQW08222.1"/>
    <property type="molecule type" value="Genomic_DNA"/>
</dbReference>